<gene>
    <name evidence="1" type="ORF">IF1G_07295</name>
</gene>
<protein>
    <submittedName>
        <fullName evidence="1">Uncharacterized protein</fullName>
    </submittedName>
</protein>
<evidence type="ECO:0000313" key="1">
    <source>
        <dbReference type="EMBL" id="TQV94416.1"/>
    </source>
</evidence>
<dbReference type="EMBL" id="SPUK01000010">
    <property type="protein sequence ID" value="TQV94416.1"/>
    <property type="molecule type" value="Genomic_DNA"/>
</dbReference>
<evidence type="ECO:0000313" key="2">
    <source>
        <dbReference type="Proteomes" id="UP000315783"/>
    </source>
</evidence>
<keyword evidence="2" id="KW-1185">Reference proteome</keyword>
<name>A0A545UY91_9HYPO</name>
<dbReference type="AlphaFoldDB" id="A0A545UY91"/>
<accession>A0A545UY91</accession>
<proteinExistence type="predicted"/>
<comment type="caution">
    <text evidence="1">The sequence shown here is derived from an EMBL/GenBank/DDBJ whole genome shotgun (WGS) entry which is preliminary data.</text>
</comment>
<sequence length="87" mass="10082">MSAESRLYAVHQARASRIGITCTKRVLWSQPYACNIFLSFHLYRDPSTTSHFHVALIMTYRSTGARRNCDSRAPRRNVSHFRTCSIF</sequence>
<organism evidence="1 2">
    <name type="scientific">Cordyceps javanica</name>
    <dbReference type="NCBI Taxonomy" id="43265"/>
    <lineage>
        <taxon>Eukaryota</taxon>
        <taxon>Fungi</taxon>
        <taxon>Dikarya</taxon>
        <taxon>Ascomycota</taxon>
        <taxon>Pezizomycotina</taxon>
        <taxon>Sordariomycetes</taxon>
        <taxon>Hypocreomycetidae</taxon>
        <taxon>Hypocreales</taxon>
        <taxon>Cordycipitaceae</taxon>
        <taxon>Cordyceps</taxon>
    </lineage>
</organism>
<reference evidence="1 2" key="1">
    <citation type="journal article" date="2019" name="Appl. Microbiol. Biotechnol.">
        <title>Genome sequence of Isaria javanica and comparative genome analysis insights into family S53 peptidase evolution in fungal entomopathogens.</title>
        <authorList>
            <person name="Lin R."/>
            <person name="Zhang X."/>
            <person name="Xin B."/>
            <person name="Zou M."/>
            <person name="Gao Y."/>
            <person name="Qin F."/>
            <person name="Hu Q."/>
            <person name="Xie B."/>
            <person name="Cheng X."/>
        </authorList>
    </citation>
    <scope>NUCLEOTIDE SEQUENCE [LARGE SCALE GENOMIC DNA]</scope>
    <source>
        <strain evidence="1 2">IJ1G</strain>
    </source>
</reference>
<dbReference type="Proteomes" id="UP000315783">
    <property type="component" value="Unassembled WGS sequence"/>
</dbReference>